<protein>
    <submittedName>
        <fullName evidence="4">LysM domain/BON superfamily protein</fullName>
    </submittedName>
</protein>
<dbReference type="PANTHER" id="PTHR34700">
    <property type="entry name" value="POTASSIUM BINDING PROTEIN KBP"/>
    <property type="match status" value="1"/>
</dbReference>
<sequence length="1267" mass="139760">MKFNKRVLAVLMAVLLMIPSMPISATGQAGAETVVQEVSSEKETVPEKEETSAQESASEEEGTGTVEETSKEDSTDENVENGTTEHESSEITSTETETTEETTDEEITEGTTEETTEELTEEETTEEELVTEPSEEVLFNTGKCVYSVVGRKDFFDYNLGDACFEENGSYTINIPEENPFFPYEVQFTHNGEKTNKWFMSPNNSVEIGGHTFYVSAYFDNKAITQMSLKVAGRTIIVYPQKKEFTDGDGVMPTSLLPLEEEWLDVDLSAYTPAELTMVSVDSIFAGDKALKDSDKVVWTKFFDDDYKISTSGDVLDLSYDTYSSSTNTWEMIVGDADQLAAGNKRYFVNIKVKESKSWLTPTVYVQDTAGNRSRIKVSKSEYYDYNKDYDRRWEVNVPSGEVENKENTYLSFSINPSVFGNTLFSHFKVYEGKFTTAAEAMSGTDITDRICAADMTKKDAGYTVTGQMTQWITMITYDNGDNITGCLPIYLNFITSGNYIGRSLYDRSGSNSKYVIDYSESKYINGCYEITNTLYSGYAADQEYHLVLTYYEAGVSNTSAVTGAYVGQFSSIAEAAGAGAKDIKASLFDSNYNTGGYPADYSKGVYFTIFAGSDGENGQEVYHYLIKTKEGSGSNTSLSGNTMVRFRGLLDKKGNRVKSYQVDVDEDSYAEYNYLTILVEENVDLSNLAPEFITEEGIHLYAPGSSSPEISGKSVHDFSNGPVQYTAAAENGSNSKNYWLQIVKVTNGEGWLYMNSLADDDSETKTENGIIYSTREMLLDAYHDNVHDILLANMGTDAVSALSVELISDSVQLDRYWTLSGDYDLSGCTTLEKVTSYGGLPNLAKIRIRAKEGTTDGADISGTLKVKSGSETLMVLNLTGSVGDPSILTKDIPQAVKYVPYGTMIQNSNKYGWNKVNYRFVSGTLPIGMEVKANGEIYGVPREAGEFTFTVKMENGYNNFKPSTMTYTLKVLENTDPNVEAATDTGYNLMERIQNVAPDSTSDQTLVSQGIYAEFVDVYLDGVKLTKNVDYTSESGSTRITIRSQTLKASNVSGTHTLGIEFRTQDTDTLKRAAQNYQVEGTGNPDHESGNDNQGDGGSSSSSGGSGSSDNGGSIPENNQNIGGNFVNNEGVSGNSGSNSSVTGNVVESIIYTVQEGDTLWKVAEKYFGSGIYWEQIYQDNLTTISNPDRIYAGQVIVINLTSINNQEEERDPNLTYYTVKPGDSLWRIALQFYGNGRYWRKINQANDNIPDPKYIYEGQVIIIPDI</sequence>
<feature type="region of interest" description="Disordered" evidence="1">
    <location>
        <begin position="1079"/>
        <end position="1140"/>
    </location>
</feature>
<dbReference type="EMBL" id="MCGH01000005">
    <property type="protein sequence ID" value="ODM02011.1"/>
    <property type="molecule type" value="Genomic_DNA"/>
</dbReference>
<feature type="domain" description="LysM" evidence="3">
    <location>
        <begin position="1150"/>
        <end position="1199"/>
    </location>
</feature>
<evidence type="ECO:0000256" key="2">
    <source>
        <dbReference type="SAM" id="SignalP"/>
    </source>
</evidence>
<evidence type="ECO:0000259" key="3">
    <source>
        <dbReference type="PROSITE" id="PS51782"/>
    </source>
</evidence>
<dbReference type="InterPro" id="IPR013783">
    <property type="entry name" value="Ig-like_fold"/>
</dbReference>
<dbReference type="Gene3D" id="2.60.40.2340">
    <property type="match status" value="1"/>
</dbReference>
<feature type="signal peptide" evidence="2">
    <location>
        <begin position="1"/>
        <end position="25"/>
    </location>
</feature>
<dbReference type="AlphaFoldDB" id="A0A1E3A0S0"/>
<dbReference type="PROSITE" id="PS51782">
    <property type="entry name" value="LYSM"/>
    <property type="match status" value="2"/>
</dbReference>
<reference evidence="4 5" key="1">
    <citation type="submission" date="2016-07" db="EMBL/GenBank/DDBJ databases">
        <title>Characterization of isolates of Eisenbergiella tayi derived from blood cultures, using whole genome sequencing.</title>
        <authorList>
            <person name="Burdz T."/>
            <person name="Wiebe D."/>
            <person name="Huynh C."/>
            <person name="Bernard K."/>
        </authorList>
    </citation>
    <scope>NUCLEOTIDE SEQUENCE [LARGE SCALE GENOMIC DNA]</scope>
    <source>
        <strain evidence="4 5">NML 110608</strain>
    </source>
</reference>
<dbReference type="InterPro" id="IPR036779">
    <property type="entry name" value="LysM_dom_sf"/>
</dbReference>
<dbReference type="InterPro" id="IPR052196">
    <property type="entry name" value="Bact_Kbp"/>
</dbReference>
<organism evidence="4 5">
    <name type="scientific">Eisenbergiella tayi</name>
    <dbReference type="NCBI Taxonomy" id="1432052"/>
    <lineage>
        <taxon>Bacteria</taxon>
        <taxon>Bacillati</taxon>
        <taxon>Bacillota</taxon>
        <taxon>Clostridia</taxon>
        <taxon>Lachnospirales</taxon>
        <taxon>Lachnospiraceae</taxon>
        <taxon>Eisenbergiella</taxon>
    </lineage>
</organism>
<dbReference type="Proteomes" id="UP000094067">
    <property type="component" value="Unassembled WGS sequence"/>
</dbReference>
<feature type="chain" id="PRO_5038421474" evidence="2">
    <location>
        <begin position="26"/>
        <end position="1267"/>
    </location>
</feature>
<gene>
    <name evidence="4" type="ORF">BEI61_06010</name>
</gene>
<dbReference type="SUPFAM" id="SSF54106">
    <property type="entry name" value="LysM domain"/>
    <property type="match status" value="2"/>
</dbReference>
<evidence type="ECO:0000256" key="1">
    <source>
        <dbReference type="SAM" id="MobiDB-lite"/>
    </source>
</evidence>
<comment type="caution">
    <text evidence="4">The sequence shown here is derived from an EMBL/GenBank/DDBJ whole genome shotgun (WGS) entry which is preliminary data.</text>
</comment>
<evidence type="ECO:0000313" key="5">
    <source>
        <dbReference type="Proteomes" id="UP000094067"/>
    </source>
</evidence>
<dbReference type="PANTHER" id="PTHR34700:SF4">
    <property type="entry name" value="PHAGE-LIKE ELEMENT PBSX PROTEIN XKDP"/>
    <property type="match status" value="1"/>
</dbReference>
<accession>A0A1E3A0S0</accession>
<evidence type="ECO:0000313" key="4">
    <source>
        <dbReference type="EMBL" id="ODM02011.1"/>
    </source>
</evidence>
<dbReference type="SMART" id="SM00257">
    <property type="entry name" value="LysM"/>
    <property type="match status" value="2"/>
</dbReference>
<name>A0A1E3A0S0_9FIRM</name>
<dbReference type="CDD" id="cd00118">
    <property type="entry name" value="LysM"/>
    <property type="match status" value="2"/>
</dbReference>
<feature type="compositionally biased region" description="Acidic residues" evidence="1">
    <location>
        <begin position="97"/>
        <end position="135"/>
    </location>
</feature>
<feature type="compositionally biased region" description="Basic and acidic residues" evidence="1">
    <location>
        <begin position="39"/>
        <end position="51"/>
    </location>
</feature>
<dbReference type="Gene3D" id="3.10.350.10">
    <property type="entry name" value="LysM domain"/>
    <property type="match status" value="2"/>
</dbReference>
<proteinExistence type="predicted"/>
<dbReference type="Pfam" id="PF01476">
    <property type="entry name" value="LysM"/>
    <property type="match status" value="2"/>
</dbReference>
<dbReference type="Gene3D" id="2.60.40.10">
    <property type="entry name" value="Immunoglobulins"/>
    <property type="match status" value="1"/>
</dbReference>
<dbReference type="RefSeq" id="WP_167578527.1">
    <property type="nucleotide sequence ID" value="NZ_MCGH01000005.1"/>
</dbReference>
<feature type="compositionally biased region" description="Low complexity" evidence="1">
    <location>
        <begin position="1091"/>
        <end position="1140"/>
    </location>
</feature>
<keyword evidence="2" id="KW-0732">Signal</keyword>
<feature type="domain" description="LysM" evidence="3">
    <location>
        <begin position="1216"/>
        <end position="1264"/>
    </location>
</feature>
<feature type="region of interest" description="Disordered" evidence="1">
    <location>
        <begin position="34"/>
        <end position="135"/>
    </location>
</feature>
<dbReference type="InterPro" id="IPR018392">
    <property type="entry name" value="LysM"/>
</dbReference>